<reference evidence="1 2" key="1">
    <citation type="submission" date="2023-08" db="EMBL/GenBank/DDBJ databases">
        <title>A Necator americanus chromosomal reference genome.</title>
        <authorList>
            <person name="Ilik V."/>
            <person name="Petrzelkova K.J."/>
            <person name="Pardy F."/>
            <person name="Fuh T."/>
            <person name="Niatou-Singa F.S."/>
            <person name="Gouil Q."/>
            <person name="Baker L."/>
            <person name="Ritchie M.E."/>
            <person name="Jex A.R."/>
            <person name="Gazzola D."/>
            <person name="Li H."/>
            <person name="Toshio Fujiwara R."/>
            <person name="Zhan B."/>
            <person name="Aroian R.V."/>
            <person name="Pafco B."/>
            <person name="Schwarz E.M."/>
        </authorList>
    </citation>
    <scope>NUCLEOTIDE SEQUENCE [LARGE SCALE GENOMIC DNA]</scope>
    <source>
        <strain evidence="1 2">Aroian</strain>
        <tissue evidence="1">Whole animal</tissue>
    </source>
</reference>
<protein>
    <submittedName>
        <fullName evidence="1">Uncharacterized protein</fullName>
    </submittedName>
</protein>
<name>A0ABR1DPT6_NECAM</name>
<evidence type="ECO:0000313" key="2">
    <source>
        <dbReference type="Proteomes" id="UP001303046"/>
    </source>
</evidence>
<sequence length="124" mass="14187">MVGVGCLRDPWFCCGYHQERKDMRSVDRSDSNIAGMRNICIMVRSTECGFAVKEYRLARRRELSVVCRMLIRLAKVKANKNDSSSKVDEAPTADTFAALCRPVTILRGMLPKSTRQCRAKRKWL</sequence>
<comment type="caution">
    <text evidence="1">The sequence shown here is derived from an EMBL/GenBank/DDBJ whole genome shotgun (WGS) entry which is preliminary data.</text>
</comment>
<gene>
    <name evidence="1" type="primary">Necator_chrIV.g17006</name>
    <name evidence="1" type="ORF">RB195_003708</name>
</gene>
<dbReference type="EMBL" id="JAVFWL010000004">
    <property type="protein sequence ID" value="KAK6752442.1"/>
    <property type="molecule type" value="Genomic_DNA"/>
</dbReference>
<keyword evidence="2" id="KW-1185">Reference proteome</keyword>
<evidence type="ECO:0000313" key="1">
    <source>
        <dbReference type="EMBL" id="KAK6752442.1"/>
    </source>
</evidence>
<accession>A0ABR1DPT6</accession>
<dbReference type="Proteomes" id="UP001303046">
    <property type="component" value="Unassembled WGS sequence"/>
</dbReference>
<proteinExistence type="predicted"/>
<organism evidence="1 2">
    <name type="scientific">Necator americanus</name>
    <name type="common">Human hookworm</name>
    <dbReference type="NCBI Taxonomy" id="51031"/>
    <lineage>
        <taxon>Eukaryota</taxon>
        <taxon>Metazoa</taxon>
        <taxon>Ecdysozoa</taxon>
        <taxon>Nematoda</taxon>
        <taxon>Chromadorea</taxon>
        <taxon>Rhabditida</taxon>
        <taxon>Rhabditina</taxon>
        <taxon>Rhabditomorpha</taxon>
        <taxon>Strongyloidea</taxon>
        <taxon>Ancylostomatidae</taxon>
        <taxon>Bunostominae</taxon>
        <taxon>Necator</taxon>
    </lineage>
</organism>